<dbReference type="AlphaFoldDB" id="A0A9X0QWF7"/>
<dbReference type="RefSeq" id="WP_186769932.1">
    <property type="nucleotide sequence ID" value="NZ_JACOMF010000006.1"/>
</dbReference>
<comment type="caution">
    <text evidence="2">The sequence shown here is derived from an EMBL/GenBank/DDBJ whole genome shotgun (WGS) entry which is preliminary data.</text>
</comment>
<keyword evidence="3" id="KW-1185">Reference proteome</keyword>
<name>A0A9X0QWF7_9PROT</name>
<keyword evidence="2" id="KW-0378">Hydrolase</keyword>
<dbReference type="Gene3D" id="3.90.1570.10">
    <property type="entry name" value="tt1808, chain A"/>
    <property type="match status" value="1"/>
</dbReference>
<feature type="domain" description="Putative restriction endonuclease" evidence="1">
    <location>
        <begin position="13"/>
        <end position="176"/>
    </location>
</feature>
<proteinExistence type="predicted"/>
<dbReference type="InterPro" id="IPR008538">
    <property type="entry name" value="Uma2"/>
</dbReference>
<evidence type="ECO:0000313" key="3">
    <source>
        <dbReference type="Proteomes" id="UP000600101"/>
    </source>
</evidence>
<dbReference type="PANTHER" id="PTHR36558">
    <property type="entry name" value="GLR1098 PROTEIN"/>
    <property type="match status" value="1"/>
</dbReference>
<sequence length="195" mass="21753">MPAPAHNPWTEADFFAWLARQDRRHELVDGQPRAMVGATQRHDRIVTNLLIALGTRLRGSPCRTGTSDTAIRIPNRNIRYPDAAVDCGRFEETARAATEPTLVAEVASPSTAEFDQTEKLEEYRTVPSLRHILMIDPEQPRLRLHTRGEDGHWTSAPHAGLETEVALPALGITLPLAELYEGLGFRPQPRLVLPE</sequence>
<dbReference type="InterPro" id="IPR011335">
    <property type="entry name" value="Restrct_endonuc-II-like"/>
</dbReference>
<reference evidence="2" key="1">
    <citation type="submission" date="2020-08" db="EMBL/GenBank/DDBJ databases">
        <authorList>
            <person name="Hu Y."/>
            <person name="Nguyen S.V."/>
            <person name="Li F."/>
            <person name="Fanning S."/>
        </authorList>
    </citation>
    <scope>NUCLEOTIDE SEQUENCE</scope>
    <source>
        <strain evidence="2">SYSU D8009</strain>
    </source>
</reference>
<dbReference type="SUPFAM" id="SSF52980">
    <property type="entry name" value="Restriction endonuclease-like"/>
    <property type="match status" value="1"/>
</dbReference>
<dbReference type="CDD" id="cd06260">
    <property type="entry name" value="DUF820-like"/>
    <property type="match status" value="1"/>
</dbReference>
<dbReference type="Proteomes" id="UP000600101">
    <property type="component" value="Unassembled WGS sequence"/>
</dbReference>
<dbReference type="EMBL" id="JACOMF010000006">
    <property type="protein sequence ID" value="MBC4015155.1"/>
    <property type="molecule type" value="Genomic_DNA"/>
</dbReference>
<evidence type="ECO:0000313" key="2">
    <source>
        <dbReference type="EMBL" id="MBC4015155.1"/>
    </source>
</evidence>
<organism evidence="2 3">
    <name type="scientific">Siccirubricoccus deserti</name>
    <dbReference type="NCBI Taxonomy" id="2013562"/>
    <lineage>
        <taxon>Bacteria</taxon>
        <taxon>Pseudomonadati</taxon>
        <taxon>Pseudomonadota</taxon>
        <taxon>Alphaproteobacteria</taxon>
        <taxon>Acetobacterales</taxon>
        <taxon>Roseomonadaceae</taxon>
        <taxon>Siccirubricoccus</taxon>
    </lineage>
</organism>
<keyword evidence="2" id="KW-0255">Endonuclease</keyword>
<dbReference type="PANTHER" id="PTHR36558:SF1">
    <property type="entry name" value="RESTRICTION ENDONUCLEASE DOMAIN-CONTAINING PROTEIN-RELATED"/>
    <property type="match status" value="1"/>
</dbReference>
<evidence type="ECO:0000259" key="1">
    <source>
        <dbReference type="Pfam" id="PF05685"/>
    </source>
</evidence>
<accession>A0A9X0QWF7</accession>
<keyword evidence="2" id="KW-0540">Nuclease</keyword>
<dbReference type="GO" id="GO:0004519">
    <property type="term" value="F:endonuclease activity"/>
    <property type="evidence" value="ECO:0007669"/>
    <property type="project" value="UniProtKB-KW"/>
</dbReference>
<protein>
    <submittedName>
        <fullName evidence="2">Uma2 family endonuclease</fullName>
    </submittedName>
</protein>
<dbReference type="Pfam" id="PF05685">
    <property type="entry name" value="Uma2"/>
    <property type="match status" value="1"/>
</dbReference>
<gene>
    <name evidence="2" type="ORF">H7965_07425</name>
</gene>
<dbReference type="InterPro" id="IPR012296">
    <property type="entry name" value="Nuclease_put_TT1808"/>
</dbReference>